<gene>
    <name evidence="1" type="ORF">M378DRAFT_91347</name>
</gene>
<dbReference type="AlphaFoldDB" id="A0A0C2RXW5"/>
<evidence type="ECO:0000313" key="2">
    <source>
        <dbReference type="Proteomes" id="UP000054549"/>
    </source>
</evidence>
<dbReference type="InParanoid" id="A0A0C2RXW5"/>
<reference evidence="1 2" key="1">
    <citation type="submission" date="2014-04" db="EMBL/GenBank/DDBJ databases">
        <title>Evolutionary Origins and Diversification of the Mycorrhizal Mutualists.</title>
        <authorList>
            <consortium name="DOE Joint Genome Institute"/>
            <consortium name="Mycorrhizal Genomics Consortium"/>
            <person name="Kohler A."/>
            <person name="Kuo A."/>
            <person name="Nagy L.G."/>
            <person name="Floudas D."/>
            <person name="Copeland A."/>
            <person name="Barry K.W."/>
            <person name="Cichocki N."/>
            <person name="Veneault-Fourrey C."/>
            <person name="LaButti K."/>
            <person name="Lindquist E.A."/>
            <person name="Lipzen A."/>
            <person name="Lundell T."/>
            <person name="Morin E."/>
            <person name="Murat C."/>
            <person name="Riley R."/>
            <person name="Ohm R."/>
            <person name="Sun H."/>
            <person name="Tunlid A."/>
            <person name="Henrissat B."/>
            <person name="Grigoriev I.V."/>
            <person name="Hibbett D.S."/>
            <person name="Martin F."/>
        </authorList>
    </citation>
    <scope>NUCLEOTIDE SEQUENCE [LARGE SCALE GENOMIC DNA]</scope>
    <source>
        <strain evidence="1 2">Koide BX008</strain>
    </source>
</reference>
<evidence type="ECO:0000313" key="1">
    <source>
        <dbReference type="EMBL" id="KIL55155.1"/>
    </source>
</evidence>
<dbReference type="Proteomes" id="UP000054549">
    <property type="component" value="Unassembled WGS sequence"/>
</dbReference>
<keyword evidence="2" id="KW-1185">Reference proteome</keyword>
<accession>A0A0C2RXW5</accession>
<protein>
    <submittedName>
        <fullName evidence="1">Uncharacterized protein</fullName>
    </submittedName>
</protein>
<dbReference type="HOGENOM" id="CLU_058572_0_0_1"/>
<dbReference type="EMBL" id="KN818559">
    <property type="protein sequence ID" value="KIL55155.1"/>
    <property type="molecule type" value="Genomic_DNA"/>
</dbReference>
<dbReference type="OrthoDB" id="2803597at2759"/>
<proteinExistence type="predicted"/>
<sequence length="259" mass="29562">MDLEILDLINAETRGISCRHQPFLQKFNNSKSSKLYVRVKYIFNLCVVGSLHLECDLTSPTGCMRCRPALATICCDIHEPRLALLYKSAVVKTPHQPCRSRLPTVKDMSDEDKEMQERKDAALRLDLEVWRRDQAMKEFGKGHARNLGPSIIMGLSTRERIVHCARYAKIKTANQLERETKWMRAKEFGPEIVQIIDKHYPANPLPTVIERIMPLTYQNTQPASQRTDVNGSVLYPIKRQVTCSACHKQGHISSCSNTL</sequence>
<organism evidence="1 2">
    <name type="scientific">Amanita muscaria (strain Koide BX008)</name>
    <dbReference type="NCBI Taxonomy" id="946122"/>
    <lineage>
        <taxon>Eukaryota</taxon>
        <taxon>Fungi</taxon>
        <taxon>Dikarya</taxon>
        <taxon>Basidiomycota</taxon>
        <taxon>Agaricomycotina</taxon>
        <taxon>Agaricomycetes</taxon>
        <taxon>Agaricomycetidae</taxon>
        <taxon>Agaricales</taxon>
        <taxon>Pluteineae</taxon>
        <taxon>Amanitaceae</taxon>
        <taxon>Amanita</taxon>
    </lineage>
</organism>
<name>A0A0C2RXW5_AMAMK</name>